<keyword evidence="11" id="KW-1133">Transmembrane helix</keyword>
<evidence type="ECO:0000256" key="12">
    <source>
        <dbReference type="SAM" id="SignalP"/>
    </source>
</evidence>
<evidence type="ECO:0000256" key="4">
    <source>
        <dbReference type="ARBA" id="ARBA00022525"/>
    </source>
</evidence>
<evidence type="ECO:0000256" key="11">
    <source>
        <dbReference type="SAM" id="Phobius"/>
    </source>
</evidence>
<comment type="caution">
    <text evidence="9">Lacks conserved residue(s) required for the propagation of feature annotation.</text>
</comment>
<keyword evidence="7 9" id="KW-1015">Disulfide bond</keyword>
<dbReference type="SMART" id="SM00747">
    <property type="entry name" value="CFEM"/>
    <property type="match status" value="1"/>
</dbReference>
<keyword evidence="9" id="KW-0408">Iron</keyword>
<feature type="signal peptide" evidence="12">
    <location>
        <begin position="1"/>
        <end position="27"/>
    </location>
</feature>
<dbReference type="Proteomes" id="UP000813461">
    <property type="component" value="Unassembled WGS sequence"/>
</dbReference>
<evidence type="ECO:0000256" key="5">
    <source>
        <dbReference type="ARBA" id="ARBA00022622"/>
    </source>
</evidence>
<evidence type="ECO:0000259" key="13">
    <source>
        <dbReference type="PROSITE" id="PS52012"/>
    </source>
</evidence>
<comment type="caution">
    <text evidence="14">The sequence shown here is derived from an EMBL/GenBank/DDBJ whole genome shotgun (WGS) entry which is preliminary data.</text>
</comment>
<protein>
    <recommendedName>
        <fullName evidence="13">CFEM domain-containing protein</fullName>
    </recommendedName>
</protein>
<gene>
    <name evidence="14" type="ORF">FB567DRAFT_535160</name>
</gene>
<keyword evidence="8" id="KW-0449">Lipoprotein</keyword>
<keyword evidence="11" id="KW-0472">Membrane</keyword>
<feature type="disulfide bond" evidence="9">
    <location>
        <begin position="72"/>
        <end position="105"/>
    </location>
</feature>
<feature type="transmembrane region" description="Helical" evidence="11">
    <location>
        <begin position="205"/>
        <end position="226"/>
    </location>
</feature>
<comment type="similarity">
    <text evidence="3">Belongs to the RBT5 family.</text>
</comment>
<organism evidence="14 15">
    <name type="scientific">Paraphoma chrysanthemicola</name>
    <dbReference type="NCBI Taxonomy" id="798071"/>
    <lineage>
        <taxon>Eukaryota</taxon>
        <taxon>Fungi</taxon>
        <taxon>Dikarya</taxon>
        <taxon>Ascomycota</taxon>
        <taxon>Pezizomycotina</taxon>
        <taxon>Dothideomycetes</taxon>
        <taxon>Pleosporomycetidae</taxon>
        <taxon>Pleosporales</taxon>
        <taxon>Pleosporineae</taxon>
        <taxon>Phaeosphaeriaceae</taxon>
        <taxon>Paraphoma</taxon>
    </lineage>
</organism>
<dbReference type="GO" id="GO:0005576">
    <property type="term" value="C:extracellular region"/>
    <property type="evidence" value="ECO:0007669"/>
    <property type="project" value="UniProtKB-SubCell"/>
</dbReference>
<feature type="compositionally biased region" description="Basic and acidic residues" evidence="10">
    <location>
        <begin position="334"/>
        <end position="345"/>
    </location>
</feature>
<dbReference type="GO" id="GO:0098552">
    <property type="term" value="C:side of membrane"/>
    <property type="evidence" value="ECO:0007669"/>
    <property type="project" value="UniProtKB-KW"/>
</dbReference>
<feature type="chain" id="PRO_5035474872" description="CFEM domain-containing protein" evidence="12">
    <location>
        <begin position="28"/>
        <end position="373"/>
    </location>
</feature>
<feature type="domain" description="CFEM" evidence="13">
    <location>
        <begin position="20"/>
        <end position="130"/>
    </location>
</feature>
<evidence type="ECO:0000256" key="3">
    <source>
        <dbReference type="ARBA" id="ARBA00010031"/>
    </source>
</evidence>
<evidence type="ECO:0000256" key="7">
    <source>
        <dbReference type="ARBA" id="ARBA00023157"/>
    </source>
</evidence>
<evidence type="ECO:0000313" key="15">
    <source>
        <dbReference type="Proteomes" id="UP000813461"/>
    </source>
</evidence>
<feature type="binding site" description="axial binding residue" evidence="9">
    <location>
        <position position="67"/>
    </location>
    <ligand>
        <name>heme</name>
        <dbReference type="ChEBI" id="CHEBI:30413"/>
    </ligand>
    <ligandPart>
        <name>Fe</name>
        <dbReference type="ChEBI" id="CHEBI:18248"/>
    </ligandPart>
</feature>
<feature type="region of interest" description="Disordered" evidence="10">
    <location>
        <begin position="311"/>
        <end position="373"/>
    </location>
</feature>
<evidence type="ECO:0000256" key="9">
    <source>
        <dbReference type="PROSITE-ProRule" id="PRU01356"/>
    </source>
</evidence>
<keyword evidence="9" id="KW-0349">Heme</keyword>
<dbReference type="AlphaFoldDB" id="A0A8K0QYH9"/>
<dbReference type="InterPro" id="IPR008427">
    <property type="entry name" value="Extracellular_membr_CFEM_dom"/>
</dbReference>
<evidence type="ECO:0000256" key="1">
    <source>
        <dbReference type="ARBA" id="ARBA00004589"/>
    </source>
</evidence>
<dbReference type="GO" id="GO:0046872">
    <property type="term" value="F:metal ion binding"/>
    <property type="evidence" value="ECO:0007669"/>
    <property type="project" value="UniProtKB-UniRule"/>
</dbReference>
<accession>A0A8K0QYH9</accession>
<feature type="compositionally biased region" description="Low complexity" evidence="10">
    <location>
        <begin position="150"/>
        <end position="180"/>
    </location>
</feature>
<proteinExistence type="inferred from homology"/>
<dbReference type="EMBL" id="JAGMVJ010000018">
    <property type="protein sequence ID" value="KAH7077387.1"/>
    <property type="molecule type" value="Genomic_DNA"/>
</dbReference>
<dbReference type="OrthoDB" id="3767534at2759"/>
<keyword evidence="5" id="KW-0336">GPI-anchor</keyword>
<keyword evidence="6 12" id="KW-0732">Signal</keyword>
<evidence type="ECO:0000256" key="8">
    <source>
        <dbReference type="ARBA" id="ARBA00023288"/>
    </source>
</evidence>
<evidence type="ECO:0000256" key="10">
    <source>
        <dbReference type="SAM" id="MobiDB-lite"/>
    </source>
</evidence>
<sequence>MWAPETPRRSTLVSFLLLPIFIHLVLCVPPPPVDPRQSPLSALRLPKCALQCFVDSILNDGCANEADFACHCGVGDFLHKATVCVGQGCSTAEETDTFAKVRAACSAIGGGNGGVGAGAGSGISTAAGIPSPSGGLVFTAPTSSQQGPITTSRNSRPPSSTESTTPALSTATSAPSSSSAPPTPDPSMPLALVPPSSQLSDGAKAGISVSVTVFALGIFFGLGWYIRRLKRALRTAQSTNTPSLSNAAWHASMTPIAAPTRSWSQRRRESPVSPISPEMMTVEDNGYGVLKKKRGNVLSIVIEDDEDVRSAIGSSSVREPVPGQREGLSDPLELDGKESELERFELPLSVTPMERPSTAERSRPGTAKGGTYF</sequence>
<keyword evidence="11" id="KW-0812">Transmembrane</keyword>
<keyword evidence="15" id="KW-1185">Reference proteome</keyword>
<keyword evidence="5" id="KW-0325">Glycoprotein</keyword>
<keyword evidence="9" id="KW-0479">Metal-binding</keyword>
<reference evidence="14" key="1">
    <citation type="journal article" date="2021" name="Nat. Commun.">
        <title>Genetic determinants of endophytism in the Arabidopsis root mycobiome.</title>
        <authorList>
            <person name="Mesny F."/>
            <person name="Miyauchi S."/>
            <person name="Thiergart T."/>
            <person name="Pickel B."/>
            <person name="Atanasova L."/>
            <person name="Karlsson M."/>
            <person name="Huettel B."/>
            <person name="Barry K.W."/>
            <person name="Haridas S."/>
            <person name="Chen C."/>
            <person name="Bauer D."/>
            <person name="Andreopoulos W."/>
            <person name="Pangilinan J."/>
            <person name="LaButti K."/>
            <person name="Riley R."/>
            <person name="Lipzen A."/>
            <person name="Clum A."/>
            <person name="Drula E."/>
            <person name="Henrissat B."/>
            <person name="Kohler A."/>
            <person name="Grigoriev I.V."/>
            <person name="Martin F.M."/>
            <person name="Hacquard S."/>
        </authorList>
    </citation>
    <scope>NUCLEOTIDE SEQUENCE</scope>
    <source>
        <strain evidence="14">MPI-SDFR-AT-0120</strain>
    </source>
</reference>
<feature type="region of interest" description="Disordered" evidence="10">
    <location>
        <begin position="134"/>
        <end position="195"/>
    </location>
</feature>
<feature type="compositionally biased region" description="Polar residues" evidence="10">
    <location>
        <begin position="140"/>
        <end position="149"/>
    </location>
</feature>
<dbReference type="Pfam" id="PF05730">
    <property type="entry name" value="CFEM"/>
    <property type="match status" value="1"/>
</dbReference>
<name>A0A8K0QYH9_9PLEO</name>
<evidence type="ECO:0000313" key="14">
    <source>
        <dbReference type="EMBL" id="KAH7077387.1"/>
    </source>
</evidence>
<evidence type="ECO:0000256" key="6">
    <source>
        <dbReference type="ARBA" id="ARBA00022729"/>
    </source>
</evidence>
<comment type="subcellular location">
    <subcellularLocation>
        <location evidence="1">Membrane</location>
        <topology evidence="1">Lipid-anchor</topology>
        <topology evidence="1">GPI-anchor</topology>
    </subcellularLocation>
    <subcellularLocation>
        <location evidence="2">Secreted</location>
    </subcellularLocation>
</comment>
<evidence type="ECO:0000256" key="2">
    <source>
        <dbReference type="ARBA" id="ARBA00004613"/>
    </source>
</evidence>
<keyword evidence="4" id="KW-0964">Secreted</keyword>
<dbReference type="PROSITE" id="PS52012">
    <property type="entry name" value="CFEM"/>
    <property type="match status" value="1"/>
</dbReference>